<feature type="compositionally biased region" description="Polar residues" evidence="2">
    <location>
        <begin position="64"/>
        <end position="80"/>
    </location>
</feature>
<feature type="compositionally biased region" description="Low complexity" evidence="2">
    <location>
        <begin position="48"/>
        <end position="63"/>
    </location>
</feature>
<dbReference type="EMBL" id="CM031839">
    <property type="protein sequence ID" value="KAG6676374.1"/>
    <property type="molecule type" value="Genomic_DNA"/>
</dbReference>
<accession>A0A8T1N8A6</accession>
<dbReference type="EMBL" id="CM031839">
    <property type="protein sequence ID" value="KAG6676379.1"/>
    <property type="molecule type" value="Genomic_DNA"/>
</dbReference>
<feature type="compositionally biased region" description="Low complexity" evidence="2">
    <location>
        <begin position="361"/>
        <end position="373"/>
    </location>
</feature>
<feature type="compositionally biased region" description="Low complexity" evidence="2">
    <location>
        <begin position="381"/>
        <end position="397"/>
    </location>
</feature>
<dbReference type="PANTHER" id="PTHR31807">
    <property type="entry name" value="AUGMIN FAMILY MEMBER"/>
    <property type="match status" value="1"/>
</dbReference>
<dbReference type="Pfam" id="PF04484">
    <property type="entry name" value="QWRF"/>
    <property type="match status" value="1"/>
</dbReference>
<evidence type="ECO:0008006" key="6">
    <source>
        <dbReference type="Google" id="ProtNLM"/>
    </source>
</evidence>
<evidence type="ECO:0000313" key="3">
    <source>
        <dbReference type="EMBL" id="KAG6627949.1"/>
    </source>
</evidence>
<evidence type="ECO:0000313" key="4">
    <source>
        <dbReference type="EMBL" id="KAG6676374.1"/>
    </source>
</evidence>
<dbReference type="GO" id="GO:0005880">
    <property type="term" value="C:nuclear microtubule"/>
    <property type="evidence" value="ECO:0007669"/>
    <property type="project" value="TreeGrafter"/>
</dbReference>
<feature type="region of interest" description="Disordered" evidence="2">
    <location>
        <begin position="1"/>
        <end position="102"/>
    </location>
</feature>
<gene>
    <name evidence="3" type="ORF">CIPAW_15G165600</name>
    <name evidence="4" type="ORF">I3842_15G148100</name>
</gene>
<evidence type="ECO:0000256" key="1">
    <source>
        <dbReference type="ARBA" id="ARBA00010016"/>
    </source>
</evidence>
<dbReference type="AlphaFoldDB" id="A0A8T1N8A6"/>
<feature type="region of interest" description="Disordered" evidence="2">
    <location>
        <begin position="148"/>
        <end position="202"/>
    </location>
</feature>
<feature type="compositionally biased region" description="Polar residues" evidence="2">
    <location>
        <begin position="310"/>
        <end position="323"/>
    </location>
</feature>
<evidence type="ECO:0000256" key="2">
    <source>
        <dbReference type="SAM" id="MobiDB-lite"/>
    </source>
</evidence>
<dbReference type="GO" id="GO:0051225">
    <property type="term" value="P:spindle assembly"/>
    <property type="evidence" value="ECO:0007669"/>
    <property type="project" value="TreeGrafter"/>
</dbReference>
<reference evidence="3" key="1">
    <citation type="submission" date="2020-12" db="EMBL/GenBank/DDBJ databases">
        <title>WGS assembly of Carya illinoinensis cv. Pawnee.</title>
        <authorList>
            <person name="Platts A."/>
            <person name="Shu S."/>
            <person name="Wright S."/>
            <person name="Barry K."/>
            <person name="Edger P."/>
            <person name="Pires J.C."/>
            <person name="Schmutz J."/>
        </authorList>
    </citation>
    <scope>NUCLEOTIDE SEQUENCE</scope>
    <source>
        <tissue evidence="3">Leaf</tissue>
    </source>
</reference>
<evidence type="ECO:0000313" key="5">
    <source>
        <dbReference type="Proteomes" id="UP000811609"/>
    </source>
</evidence>
<feature type="region of interest" description="Disordered" evidence="2">
    <location>
        <begin position="309"/>
        <end position="342"/>
    </location>
</feature>
<dbReference type="Proteomes" id="UP000811246">
    <property type="component" value="Chromosome 15"/>
</dbReference>
<dbReference type="EMBL" id="CM031823">
    <property type="protein sequence ID" value="KAG6627951.1"/>
    <property type="molecule type" value="Genomic_DNA"/>
</dbReference>
<keyword evidence="5" id="KW-1185">Reference proteome</keyword>
<dbReference type="Proteomes" id="UP000811609">
    <property type="component" value="Chromosome 15"/>
</dbReference>
<comment type="similarity">
    <text evidence="1">Belongs to the QWRF family.</text>
</comment>
<organism evidence="3 5">
    <name type="scientific">Carya illinoinensis</name>
    <name type="common">Pecan</name>
    <dbReference type="NCBI Taxonomy" id="32201"/>
    <lineage>
        <taxon>Eukaryota</taxon>
        <taxon>Viridiplantae</taxon>
        <taxon>Streptophyta</taxon>
        <taxon>Embryophyta</taxon>
        <taxon>Tracheophyta</taxon>
        <taxon>Spermatophyta</taxon>
        <taxon>Magnoliopsida</taxon>
        <taxon>eudicotyledons</taxon>
        <taxon>Gunneridae</taxon>
        <taxon>Pentapetalae</taxon>
        <taxon>rosids</taxon>
        <taxon>fabids</taxon>
        <taxon>Fagales</taxon>
        <taxon>Juglandaceae</taxon>
        <taxon>Carya</taxon>
    </lineage>
</organism>
<feature type="compositionally biased region" description="Low complexity" evidence="2">
    <location>
        <begin position="327"/>
        <end position="342"/>
    </location>
</feature>
<feature type="compositionally biased region" description="Low complexity" evidence="2">
    <location>
        <begin position="89"/>
        <end position="100"/>
    </location>
</feature>
<sequence>MDVCESEQALRKHRTVETPRRPLVPAEKNNAVTTGRPRTRDVISRYKSPSPARPATPRRFPSPNLTRTPPTSSHVASKRTQSAERKRPSTPSSPSRPSTPVHDSAVNIQLSSRGIGNGRSPEGLWPSTMRSLSVSFQTDAISIPIGKKEKPVNASSDRTLRPASNVAHKQVETPTMARKTTPERKRSPLKGKNVPDQLENSRPVDGLRTRLIDQHRWSSRIGGKVSSNALSKIVDLGDKTIGALSTPVPGIGLSLSRRTSTTPDGIGKQLQTSASDGTRLLSSLNGSAGLGFETNSIDCNPLQVFGPHKSVSTSLSDRTTSVTPAARSQSLPSPRSRIPSLSKASVVSSSVNNKVSVVSSSVSRGISPSRTRPSTPPAAGISPSRIRPSNSSTQSNSTTSVLSFIADVKKGKKGTSYIEDAHQLRLLYNRCLQWRFANARAKAVFYIQNVIAERTLFNVWNNTTLDLWDSVIRKRINLQQLKLKLKLNSVLNDQMVYLNDWALLENDHIHSLSGTVEDLEASTVRLPVTTGAWADIESLKAAISSAVDVMQAMGSSIGSLLSRVEGMNILVSELAVMAAQEKATLDECEALLASMAAMQVEEYSLRTHLMQMEQDLENGKQPILSIKTLPWP</sequence>
<dbReference type="EMBL" id="CM031823">
    <property type="protein sequence ID" value="KAG6627949.1"/>
    <property type="molecule type" value="Genomic_DNA"/>
</dbReference>
<feature type="region of interest" description="Disordered" evidence="2">
    <location>
        <begin position="361"/>
        <end position="397"/>
    </location>
</feature>
<feature type="region of interest" description="Disordered" evidence="2">
    <location>
        <begin position="254"/>
        <end position="278"/>
    </location>
</feature>
<reference evidence="4" key="2">
    <citation type="submission" date="2021-01" db="EMBL/GenBank/DDBJ databases">
        <authorList>
            <person name="Lovell J.T."/>
            <person name="Bentley N."/>
            <person name="Bhattarai G."/>
            <person name="Jenkins J.W."/>
            <person name="Sreedasyam A."/>
            <person name="Alarcon Y."/>
            <person name="Bock C."/>
            <person name="Boston L."/>
            <person name="Carlson J."/>
            <person name="Cervantes K."/>
            <person name="Clermont K."/>
            <person name="Krom N."/>
            <person name="Kubenka K."/>
            <person name="Mamidi S."/>
            <person name="Mattison C."/>
            <person name="Monteros M."/>
            <person name="Pisani C."/>
            <person name="Plott C."/>
            <person name="Rajasekar S."/>
            <person name="Rhein H.S."/>
            <person name="Rohla C."/>
            <person name="Song M."/>
            <person name="Hilaire R.S."/>
            <person name="Shu S."/>
            <person name="Wells L."/>
            <person name="Wang X."/>
            <person name="Webber J."/>
            <person name="Heerema R.J."/>
            <person name="Klein P."/>
            <person name="Conner P."/>
            <person name="Grauke L."/>
            <person name="Grimwood J."/>
            <person name="Schmutz J."/>
            <person name="Randall J.J."/>
        </authorList>
    </citation>
    <scope>NUCLEOTIDE SEQUENCE</scope>
    <source>
        <tissue evidence="4">Leaf</tissue>
    </source>
</reference>
<proteinExistence type="inferred from homology"/>
<dbReference type="PANTHER" id="PTHR31807:SF37">
    <property type="entry name" value="HAUS AUGMIN-LIKE COMPLEX SUBUNIT 8"/>
    <property type="match status" value="1"/>
</dbReference>
<feature type="compositionally biased region" description="Polar residues" evidence="2">
    <location>
        <begin position="256"/>
        <end position="276"/>
    </location>
</feature>
<dbReference type="InterPro" id="IPR007573">
    <property type="entry name" value="QWRF"/>
</dbReference>
<dbReference type="GO" id="GO:0005737">
    <property type="term" value="C:cytoplasm"/>
    <property type="evidence" value="ECO:0007669"/>
    <property type="project" value="TreeGrafter"/>
</dbReference>
<name>A0A8T1N8A6_CARIL</name>
<dbReference type="EMBL" id="CM031823">
    <property type="protein sequence ID" value="KAG6627952.1"/>
    <property type="molecule type" value="Genomic_DNA"/>
</dbReference>
<dbReference type="GO" id="GO:0008017">
    <property type="term" value="F:microtubule binding"/>
    <property type="evidence" value="ECO:0007669"/>
    <property type="project" value="TreeGrafter"/>
</dbReference>
<dbReference type="EMBL" id="CM031839">
    <property type="protein sequence ID" value="KAG6676380.1"/>
    <property type="molecule type" value="Genomic_DNA"/>
</dbReference>
<protein>
    <recommendedName>
        <fullName evidence="6">AUGMIN subunit 8</fullName>
    </recommendedName>
</protein>
<dbReference type="EMBL" id="CM031823">
    <property type="protein sequence ID" value="KAG6627950.1"/>
    <property type="molecule type" value="Genomic_DNA"/>
</dbReference>
<comment type="caution">
    <text evidence="3">The sequence shown here is derived from an EMBL/GenBank/DDBJ whole genome shotgun (WGS) entry which is preliminary data.</text>
</comment>